<proteinExistence type="predicted"/>
<sequence length="366" mass="41901">MLLLPKVSFGSITLTYIVINLYSHIFPISFPTSAFSSLFVMQAALPLHHLSKPSHAMETLPIEIKLEILRHALHSSVPLAFCPLPLSRSESRREFAKYPTQTYLRQRYSSTLRLALWNQCLINEPVTKQFMETFSVLSLVSKSTRESTRKIFFGENKWVLHITRTFNAISWIEKYWGVEVLGLMRDVRIEAQALRKACFNALDVFTTAAAPGGRLNSLEVQWLEKTRPLQTAMRKARGENDETWHFHPMLRDHGLERNSEGGRGLIIQPGEEHEYDEDDLGTKYEGVNSEPEEWQENEVVLVPLGKLRGVRKVRIEGTVREKWATWLEGVMMSKPEEDVEEFPLSAAGRRILGLLEDADGLLLLQN</sequence>
<evidence type="ECO:0000313" key="2">
    <source>
        <dbReference type="Proteomes" id="UP000070700"/>
    </source>
</evidence>
<keyword evidence="2" id="KW-1185">Reference proteome</keyword>
<dbReference type="Proteomes" id="UP000070700">
    <property type="component" value="Unassembled WGS sequence"/>
</dbReference>
<name>A0A132BDX5_MOLSC</name>
<dbReference type="EMBL" id="KQ947430">
    <property type="protein sequence ID" value="KUJ10199.1"/>
    <property type="molecule type" value="Genomic_DNA"/>
</dbReference>
<accession>A0A132BDX5</accession>
<gene>
    <name evidence="1" type="ORF">LY89DRAFT_787818</name>
</gene>
<dbReference type="RefSeq" id="XP_018064554.1">
    <property type="nucleotide sequence ID" value="XM_018223109.1"/>
</dbReference>
<dbReference type="GeneID" id="28832835"/>
<dbReference type="AlphaFoldDB" id="A0A132BDX5"/>
<dbReference type="OrthoDB" id="3547586at2759"/>
<organism evidence="1 2">
    <name type="scientific">Mollisia scopiformis</name>
    <name type="common">Conifer needle endophyte fungus</name>
    <name type="synonym">Phialocephala scopiformis</name>
    <dbReference type="NCBI Taxonomy" id="149040"/>
    <lineage>
        <taxon>Eukaryota</taxon>
        <taxon>Fungi</taxon>
        <taxon>Dikarya</taxon>
        <taxon>Ascomycota</taxon>
        <taxon>Pezizomycotina</taxon>
        <taxon>Leotiomycetes</taxon>
        <taxon>Helotiales</taxon>
        <taxon>Mollisiaceae</taxon>
        <taxon>Mollisia</taxon>
    </lineage>
</organism>
<dbReference type="InParanoid" id="A0A132BDX5"/>
<evidence type="ECO:0000313" key="1">
    <source>
        <dbReference type="EMBL" id="KUJ10199.1"/>
    </source>
</evidence>
<evidence type="ECO:0008006" key="3">
    <source>
        <dbReference type="Google" id="ProtNLM"/>
    </source>
</evidence>
<protein>
    <recommendedName>
        <fullName evidence="3">F-box domain-containing protein</fullName>
    </recommendedName>
</protein>
<dbReference type="KEGG" id="psco:LY89DRAFT_787818"/>
<reference evidence="1 2" key="1">
    <citation type="submission" date="2015-10" db="EMBL/GenBank/DDBJ databases">
        <title>Full genome of DAOMC 229536 Phialocephala scopiformis, a fungal endophyte of spruce producing the potent anti-insectan compound rugulosin.</title>
        <authorList>
            <consortium name="DOE Joint Genome Institute"/>
            <person name="Walker A.K."/>
            <person name="Frasz S.L."/>
            <person name="Seifert K.A."/>
            <person name="Miller J.D."/>
            <person name="Mondo S.J."/>
            <person name="Labutti K."/>
            <person name="Lipzen A."/>
            <person name="Dockter R."/>
            <person name="Kennedy M."/>
            <person name="Grigoriev I.V."/>
            <person name="Spatafora J.W."/>
        </authorList>
    </citation>
    <scope>NUCLEOTIDE SEQUENCE [LARGE SCALE GENOMIC DNA]</scope>
    <source>
        <strain evidence="1 2">CBS 120377</strain>
    </source>
</reference>